<name>A0ABV4AQR0_9GAMM</name>
<feature type="domain" description="DUF5110" evidence="5">
    <location>
        <begin position="663"/>
        <end position="729"/>
    </location>
</feature>
<gene>
    <name evidence="7" type="ORF">AB7878_09990</name>
</gene>
<dbReference type="SUPFAM" id="SSF51445">
    <property type="entry name" value="(Trans)glycosidases"/>
    <property type="match status" value="1"/>
</dbReference>
<protein>
    <submittedName>
        <fullName evidence="7">TIM-barrel domain-containing protein</fullName>
    </submittedName>
</protein>
<dbReference type="InterPro" id="IPR000322">
    <property type="entry name" value="Glyco_hydro_31_TIM"/>
</dbReference>
<accession>A0ABV4AQR0</accession>
<dbReference type="InterPro" id="IPR033403">
    <property type="entry name" value="DUF5110"/>
</dbReference>
<keyword evidence="3" id="KW-0732">Signal</keyword>
<dbReference type="Pfam" id="PF17137">
    <property type="entry name" value="DUF5110"/>
    <property type="match status" value="1"/>
</dbReference>
<dbReference type="PANTHER" id="PTHR43863:SF2">
    <property type="entry name" value="MALTASE-GLUCOAMYLASE"/>
    <property type="match status" value="1"/>
</dbReference>
<keyword evidence="8" id="KW-1185">Reference proteome</keyword>
<evidence type="ECO:0000256" key="3">
    <source>
        <dbReference type="SAM" id="SignalP"/>
    </source>
</evidence>
<dbReference type="Gene3D" id="2.60.40.1180">
    <property type="entry name" value="Golgi alpha-mannosidase II"/>
    <property type="match status" value="2"/>
</dbReference>
<dbReference type="InterPro" id="IPR017853">
    <property type="entry name" value="GH"/>
</dbReference>
<feature type="domain" description="Glycosyl hydrolase family 31 C-terminal" evidence="6">
    <location>
        <begin position="557"/>
        <end position="644"/>
    </location>
</feature>
<evidence type="ECO:0000259" key="5">
    <source>
        <dbReference type="Pfam" id="PF17137"/>
    </source>
</evidence>
<dbReference type="SUPFAM" id="SSF51011">
    <property type="entry name" value="Glycosyl hydrolase domain"/>
    <property type="match status" value="1"/>
</dbReference>
<dbReference type="Proteomes" id="UP001562159">
    <property type="component" value="Unassembled WGS sequence"/>
</dbReference>
<evidence type="ECO:0000259" key="4">
    <source>
        <dbReference type="Pfam" id="PF01055"/>
    </source>
</evidence>
<reference evidence="7 8" key="1">
    <citation type="submission" date="2024-07" db="EMBL/GenBank/DDBJ databases">
        <title>Molecular mechanisms and environmental adaptations of flagellar loss and biofilm growth of Rhodanobacter under environmental stress.</title>
        <authorList>
            <person name="Chen M."/>
        </authorList>
    </citation>
    <scope>NUCLEOTIDE SEQUENCE [LARGE SCALE GENOMIC DNA]</scope>
    <source>
        <strain evidence="7 8">RS22</strain>
    </source>
</reference>
<dbReference type="CDD" id="cd06589">
    <property type="entry name" value="GH31"/>
    <property type="match status" value="1"/>
</dbReference>
<evidence type="ECO:0000256" key="2">
    <source>
        <dbReference type="RuleBase" id="RU361185"/>
    </source>
</evidence>
<dbReference type="Pfam" id="PF21365">
    <property type="entry name" value="Glyco_hydro_31_3rd"/>
    <property type="match status" value="1"/>
</dbReference>
<dbReference type="Gene3D" id="2.60.40.1760">
    <property type="entry name" value="glycosyl hydrolase (family 31)"/>
    <property type="match status" value="1"/>
</dbReference>
<evidence type="ECO:0000313" key="7">
    <source>
        <dbReference type="EMBL" id="MEY2182746.1"/>
    </source>
</evidence>
<comment type="caution">
    <text evidence="7">The sequence shown here is derived from an EMBL/GenBank/DDBJ whole genome shotgun (WGS) entry which is preliminary data.</text>
</comment>
<dbReference type="Gene3D" id="3.20.20.80">
    <property type="entry name" value="Glycosidases"/>
    <property type="match status" value="1"/>
</dbReference>
<dbReference type="InterPro" id="IPR051816">
    <property type="entry name" value="Glycosyl_Hydrolase_31"/>
</dbReference>
<dbReference type="InterPro" id="IPR048395">
    <property type="entry name" value="Glyco_hydro_31_C"/>
</dbReference>
<comment type="similarity">
    <text evidence="1 2">Belongs to the glycosyl hydrolase 31 family.</text>
</comment>
<sequence>MTTPKLHALALTVLLGLGLVPVALAAPDAATAQAQSVGNEGLQFPLADGTLTLQMPVPGVLHVHYLPKSGATPASLVMAPPAAGATPFRPQVRQSGDTVTLRSDRLVATWNKRSGKLDVSDAQGRPLLQQADLAALAQGRIVLAHAAGDALYGIGGYDAFEKNTRAGILRSGKQVAKAGEQGHAGAPFVWSTAGYGVLVDCDGADFALAGGRITIDQYDRPDADYYLLAGTPTELFGELANLSGHAELFPKWANGFINSQWGIDEQEFRDIVATYRAKHIPLDAFTFDFDWKDWGKDWGEFSWNPVKFPDGASGKLKADMDALGVHMTGIMKPRVHVDTVEGRYATAHDLWLPGEKASPDYFSHLPVKDIDFDKPAARAWWFNPQLAHSFDIGIVGWWNDEADTTKSNTQFLNMQRATYDGQRAHSPLRVWSINRDFWLGAQRYAYGLWSGDIATGWASMAGQRERMLSAIDVGEMQWGMDGGGFHGHPSDENYARWIEFGAFTPIFRVHGELNEKRQPWKYGPVAEAAATKAIRLRYELLPYIYSYQHRASTQGVGLVQPLAFAWPQDANLRNDVQSWLFGDWLLVSPVVEQGQTEKRVYLPAGTWTDWFSGKVYQGGQTITVATDAKQWDDIPLFIRAGAIIPTQPVMDWTGEHPVTTVAVDVFPAATATHFDYYDDDGETYDYQRGSYILQRLATQRTGDTVSFSATAATGSCHPALKHYLVRVHGLAAAAVDGSLKHYATPAALEAANGEGWSTASDRYGPLTVLKLDAGAVRTLTLRAGGTH</sequence>
<evidence type="ECO:0000313" key="8">
    <source>
        <dbReference type="Proteomes" id="UP001562159"/>
    </source>
</evidence>
<dbReference type="Pfam" id="PF01055">
    <property type="entry name" value="Glyco_hydro_31_2nd"/>
    <property type="match status" value="1"/>
</dbReference>
<dbReference type="PANTHER" id="PTHR43863">
    <property type="entry name" value="HYDROLASE, PUTATIVE (AFU_ORTHOLOGUE AFUA_1G03140)-RELATED"/>
    <property type="match status" value="1"/>
</dbReference>
<evidence type="ECO:0000256" key="1">
    <source>
        <dbReference type="ARBA" id="ARBA00007806"/>
    </source>
</evidence>
<proteinExistence type="inferred from homology"/>
<organism evidence="7 8">
    <name type="scientific">Rhodanobacter humi</name>
    <dbReference type="NCBI Taxonomy" id="1888173"/>
    <lineage>
        <taxon>Bacteria</taxon>
        <taxon>Pseudomonadati</taxon>
        <taxon>Pseudomonadota</taxon>
        <taxon>Gammaproteobacteria</taxon>
        <taxon>Lysobacterales</taxon>
        <taxon>Rhodanobacteraceae</taxon>
        <taxon>Rhodanobacter</taxon>
    </lineage>
</organism>
<feature type="chain" id="PRO_5045768829" evidence="3">
    <location>
        <begin position="26"/>
        <end position="787"/>
    </location>
</feature>
<dbReference type="EMBL" id="JBGBPY010000001">
    <property type="protein sequence ID" value="MEY2182746.1"/>
    <property type="molecule type" value="Genomic_DNA"/>
</dbReference>
<feature type="signal peptide" evidence="3">
    <location>
        <begin position="1"/>
        <end position="25"/>
    </location>
</feature>
<feature type="domain" description="Glycoside hydrolase family 31 TIM barrel" evidence="4">
    <location>
        <begin position="247"/>
        <end position="546"/>
    </location>
</feature>
<dbReference type="InterPro" id="IPR013780">
    <property type="entry name" value="Glyco_hydro_b"/>
</dbReference>
<keyword evidence="2" id="KW-0378">Hydrolase</keyword>
<dbReference type="InterPro" id="IPR011013">
    <property type="entry name" value="Gal_mutarotase_sf_dom"/>
</dbReference>
<evidence type="ECO:0000259" key="6">
    <source>
        <dbReference type="Pfam" id="PF21365"/>
    </source>
</evidence>
<dbReference type="SUPFAM" id="SSF74650">
    <property type="entry name" value="Galactose mutarotase-like"/>
    <property type="match status" value="1"/>
</dbReference>
<keyword evidence="2" id="KW-0326">Glycosidase</keyword>